<proteinExistence type="predicted"/>
<comment type="caution">
    <text evidence="1">The sequence shown here is derived from an EMBL/GenBank/DDBJ whole genome shotgun (WGS) entry which is preliminary data.</text>
</comment>
<reference evidence="2" key="1">
    <citation type="submission" date="2017-06" db="EMBL/GenBank/DDBJ databases">
        <title>Genome analysis of Fimbriiglobus ruber SP5, the first member of the order Planctomycetales with confirmed chitinolytic capability.</title>
        <authorList>
            <person name="Ravin N.V."/>
            <person name="Rakitin A.L."/>
            <person name="Ivanova A.A."/>
            <person name="Beletsky A.V."/>
            <person name="Kulichevskaya I.S."/>
            <person name="Mardanov A.V."/>
            <person name="Dedysh S.N."/>
        </authorList>
    </citation>
    <scope>NUCLEOTIDE SEQUENCE [LARGE SCALE GENOMIC DNA]</scope>
    <source>
        <strain evidence="2">SP5</strain>
    </source>
</reference>
<organism evidence="1 2">
    <name type="scientific">Fimbriiglobus ruber</name>
    <dbReference type="NCBI Taxonomy" id="1908690"/>
    <lineage>
        <taxon>Bacteria</taxon>
        <taxon>Pseudomonadati</taxon>
        <taxon>Planctomycetota</taxon>
        <taxon>Planctomycetia</taxon>
        <taxon>Gemmatales</taxon>
        <taxon>Gemmataceae</taxon>
        <taxon>Fimbriiglobus</taxon>
    </lineage>
</organism>
<dbReference type="Proteomes" id="UP000214646">
    <property type="component" value="Unassembled WGS sequence"/>
</dbReference>
<gene>
    <name evidence="1" type="ORF">FRUB_01890</name>
</gene>
<dbReference type="EMBL" id="NIDE01000002">
    <property type="protein sequence ID" value="OWK45559.1"/>
    <property type="molecule type" value="Genomic_DNA"/>
</dbReference>
<dbReference type="AlphaFoldDB" id="A0A225E7S2"/>
<keyword evidence="2" id="KW-1185">Reference proteome</keyword>
<accession>A0A225E7S2</accession>
<name>A0A225E7S2_9BACT</name>
<sequence length="96" mass="10924">MQQTVELLGRRRRVIHQAPEFRKRAIIEQEEHLIEQHVLRLPTGGVQHETLAGTSQVIGRLIDQVALLLLGPNVNHDGGRLASFCHKQLSISMIYR</sequence>
<protein>
    <submittedName>
        <fullName evidence="1">Uncharacterized protein</fullName>
    </submittedName>
</protein>
<evidence type="ECO:0000313" key="2">
    <source>
        <dbReference type="Proteomes" id="UP000214646"/>
    </source>
</evidence>
<evidence type="ECO:0000313" key="1">
    <source>
        <dbReference type="EMBL" id="OWK45559.1"/>
    </source>
</evidence>